<dbReference type="EMBL" id="BDGG01000006">
    <property type="protein sequence ID" value="GAV00770.1"/>
    <property type="molecule type" value="Genomic_DNA"/>
</dbReference>
<keyword evidence="2" id="KW-1185">Reference proteome</keyword>
<evidence type="ECO:0000313" key="1">
    <source>
        <dbReference type="EMBL" id="GAV00770.1"/>
    </source>
</evidence>
<reference evidence="1 2" key="1">
    <citation type="journal article" date="2016" name="Nat. Commun.">
        <title>Extremotolerant tardigrade genome and improved radiotolerance of human cultured cells by tardigrade-unique protein.</title>
        <authorList>
            <person name="Hashimoto T."/>
            <person name="Horikawa D.D."/>
            <person name="Saito Y."/>
            <person name="Kuwahara H."/>
            <person name="Kozuka-Hata H."/>
            <person name="Shin-I T."/>
            <person name="Minakuchi Y."/>
            <person name="Ohishi K."/>
            <person name="Motoyama A."/>
            <person name="Aizu T."/>
            <person name="Enomoto A."/>
            <person name="Kondo K."/>
            <person name="Tanaka S."/>
            <person name="Hara Y."/>
            <person name="Koshikawa S."/>
            <person name="Sagara H."/>
            <person name="Miura T."/>
            <person name="Yokobori S."/>
            <person name="Miyagawa K."/>
            <person name="Suzuki Y."/>
            <person name="Kubo T."/>
            <person name="Oyama M."/>
            <person name="Kohara Y."/>
            <person name="Fujiyama A."/>
            <person name="Arakawa K."/>
            <person name="Katayama T."/>
            <person name="Toyoda A."/>
            <person name="Kunieda T."/>
        </authorList>
    </citation>
    <scope>NUCLEOTIDE SEQUENCE [LARGE SCALE GENOMIC DNA]</scope>
    <source>
        <strain evidence="1 2">YOKOZUNA-1</strain>
    </source>
</reference>
<gene>
    <name evidence="1" type="primary">RvY_11571-1</name>
    <name evidence="1" type="synonym">RvY_11571.1</name>
    <name evidence="1" type="ORF">RvY_11571</name>
</gene>
<protein>
    <submittedName>
        <fullName evidence="1">Uncharacterized protein</fullName>
    </submittedName>
</protein>
<dbReference type="AlphaFoldDB" id="A0A1D1VGM0"/>
<dbReference type="Proteomes" id="UP000186922">
    <property type="component" value="Unassembled WGS sequence"/>
</dbReference>
<proteinExistence type="predicted"/>
<evidence type="ECO:0000313" key="2">
    <source>
        <dbReference type="Proteomes" id="UP000186922"/>
    </source>
</evidence>
<accession>A0A1D1VGM0</accession>
<comment type="caution">
    <text evidence="1">The sequence shown here is derived from an EMBL/GenBank/DDBJ whole genome shotgun (WGS) entry which is preliminary data.</text>
</comment>
<organism evidence="1 2">
    <name type="scientific">Ramazzottius varieornatus</name>
    <name type="common">Water bear</name>
    <name type="synonym">Tardigrade</name>
    <dbReference type="NCBI Taxonomy" id="947166"/>
    <lineage>
        <taxon>Eukaryota</taxon>
        <taxon>Metazoa</taxon>
        <taxon>Ecdysozoa</taxon>
        <taxon>Tardigrada</taxon>
        <taxon>Eutardigrada</taxon>
        <taxon>Parachela</taxon>
        <taxon>Hypsibioidea</taxon>
        <taxon>Ramazzottiidae</taxon>
        <taxon>Ramazzottius</taxon>
    </lineage>
</organism>
<name>A0A1D1VGM0_RAMVA</name>
<sequence>MSSRVPDRRAVWEITAYCYAFGHDYKGLPSCCETCAIDSCAKMVYQDPKNRCLLEKVTEDGKTLPIPVEDYFCLEELKKNENDLLMDLDIDEGVSESWHSFPLFRPCTCKKRMINK</sequence>